<name>A0ABP9RA34_9PSEU</name>
<keyword evidence="4" id="KW-0443">Lipid metabolism</keyword>
<evidence type="ECO:0000256" key="5">
    <source>
        <dbReference type="ARBA" id="ARBA00032875"/>
    </source>
</evidence>
<reference evidence="8" key="1">
    <citation type="journal article" date="2019" name="Int. J. Syst. Evol. Microbiol.">
        <title>The Global Catalogue of Microorganisms (GCM) 10K type strain sequencing project: providing services to taxonomists for standard genome sequencing and annotation.</title>
        <authorList>
            <consortium name="The Broad Institute Genomics Platform"/>
            <consortium name="The Broad Institute Genome Sequencing Center for Infectious Disease"/>
            <person name="Wu L."/>
            <person name="Ma J."/>
        </authorList>
    </citation>
    <scope>NUCLEOTIDE SEQUENCE [LARGE SCALE GENOMIC DNA]</scope>
    <source>
        <strain evidence="8">JCM 18303</strain>
    </source>
</reference>
<comment type="caution">
    <text evidence="7">The sequence shown here is derived from an EMBL/GenBank/DDBJ whole genome shotgun (WGS) entry which is preliminary data.</text>
</comment>
<keyword evidence="2 7" id="KW-0436">Ligase</keyword>
<proteinExistence type="inferred from homology"/>
<organism evidence="7 8">
    <name type="scientific">Pseudonocardia eucalypti</name>
    <dbReference type="NCBI Taxonomy" id="648755"/>
    <lineage>
        <taxon>Bacteria</taxon>
        <taxon>Bacillati</taxon>
        <taxon>Actinomycetota</taxon>
        <taxon>Actinomycetes</taxon>
        <taxon>Pseudonocardiales</taxon>
        <taxon>Pseudonocardiaceae</taxon>
        <taxon>Pseudonocardia</taxon>
    </lineage>
</organism>
<feature type="domain" description="AMP-dependent synthetase/ligase" evidence="6">
    <location>
        <begin position="12"/>
        <end position="429"/>
    </location>
</feature>
<evidence type="ECO:0000313" key="7">
    <source>
        <dbReference type="EMBL" id="GAA5172953.1"/>
    </source>
</evidence>
<evidence type="ECO:0000256" key="4">
    <source>
        <dbReference type="ARBA" id="ARBA00023098"/>
    </source>
</evidence>
<dbReference type="Gene3D" id="3.40.50.12780">
    <property type="entry name" value="N-terminal domain of ligase-like"/>
    <property type="match status" value="1"/>
</dbReference>
<dbReference type="Pfam" id="PF00501">
    <property type="entry name" value="AMP-binding"/>
    <property type="match status" value="1"/>
</dbReference>
<evidence type="ECO:0000256" key="1">
    <source>
        <dbReference type="ARBA" id="ARBA00006432"/>
    </source>
</evidence>
<dbReference type="SUPFAM" id="SSF56801">
    <property type="entry name" value="Acetyl-CoA synthetase-like"/>
    <property type="match status" value="1"/>
</dbReference>
<comment type="similarity">
    <text evidence="1">Belongs to the ATP-dependent AMP-binding enzyme family.</text>
</comment>
<sequence>MRDRGTLLELIDRNAEEYPGVLATVDGDRRLTWAQYRERARAIALALLDLGVRHGELVGLHLVNRAEHVLADAGALLAGATTSSYYYTLAPDQLAYVAGDSAAVVAVVDAEKLDQWLEIRDELPALRHLVVLDLPADQQPPAGVSRFEELVEKAAAQLADRVGEVVEAGASTTRDDTLTIVYTSGTTGPPKGTVVTHGGARWVMDDVRRQLEESSWESPVGKVALSYLPLAHMAERMFSHYLAIGQVITVHYVRDPKLLPEALPVARPHVFLGVPRIWEKIYGTIAERAAAEPKAARRALGQLAIRVAVSVGRATFGGPAPSLVDRLLHPLLHRLVYRRIAAVIGLDRVEYAVSGAAPLSAEVLAFWSGIGIDIYEAYGMTETTCVLTTNPADAPRPGTVGKALPGVELRIAPDGEILARGPNMTPGYLNNPAATAELIDRDGWLHTGDIGELDADGYLRLTGRKKELIINAAGKNISPANIEQALSGASALLGPVCVYGDGKPYLVALLTLDPLGWREWCAARGIAAETPAEAVADERVRAEVDRAVTEGNAGLSRVEQVKRWTLLDRLWDVPTGELTPTLKLKRPVVNERYRDEIERLYA</sequence>
<dbReference type="InterPro" id="IPR042099">
    <property type="entry name" value="ANL_N_sf"/>
</dbReference>
<dbReference type="RefSeq" id="WP_185065489.1">
    <property type="nucleotide sequence ID" value="NZ_BAABJP010000055.1"/>
</dbReference>
<evidence type="ECO:0000313" key="8">
    <source>
        <dbReference type="Proteomes" id="UP001428817"/>
    </source>
</evidence>
<dbReference type="Proteomes" id="UP001428817">
    <property type="component" value="Unassembled WGS sequence"/>
</dbReference>
<keyword evidence="8" id="KW-1185">Reference proteome</keyword>
<evidence type="ECO:0000256" key="2">
    <source>
        <dbReference type="ARBA" id="ARBA00022598"/>
    </source>
</evidence>
<protein>
    <recommendedName>
        <fullName evidence="5">Acyl-CoA synthetase</fullName>
    </recommendedName>
</protein>
<evidence type="ECO:0000256" key="3">
    <source>
        <dbReference type="ARBA" id="ARBA00022832"/>
    </source>
</evidence>
<dbReference type="InterPro" id="IPR020845">
    <property type="entry name" value="AMP-binding_CS"/>
</dbReference>
<dbReference type="EMBL" id="BAABJP010000055">
    <property type="protein sequence ID" value="GAA5172953.1"/>
    <property type="molecule type" value="Genomic_DNA"/>
</dbReference>
<dbReference type="GO" id="GO:0016874">
    <property type="term" value="F:ligase activity"/>
    <property type="evidence" value="ECO:0007669"/>
    <property type="project" value="UniProtKB-KW"/>
</dbReference>
<dbReference type="InterPro" id="IPR000873">
    <property type="entry name" value="AMP-dep_synth/lig_dom"/>
</dbReference>
<evidence type="ECO:0000259" key="6">
    <source>
        <dbReference type="Pfam" id="PF00501"/>
    </source>
</evidence>
<dbReference type="PANTHER" id="PTHR43272:SF32">
    <property type="entry name" value="AMP-DEPENDENT SYNTHETASE_LIGASE DOMAIN-CONTAINING PROTEIN"/>
    <property type="match status" value="1"/>
</dbReference>
<dbReference type="CDD" id="cd05907">
    <property type="entry name" value="VL_LC_FACS_like"/>
    <property type="match status" value="1"/>
</dbReference>
<dbReference type="Pfam" id="PF23562">
    <property type="entry name" value="AMP-binding_C_3"/>
    <property type="match status" value="1"/>
</dbReference>
<dbReference type="PANTHER" id="PTHR43272">
    <property type="entry name" value="LONG-CHAIN-FATTY-ACID--COA LIGASE"/>
    <property type="match status" value="1"/>
</dbReference>
<dbReference type="PROSITE" id="PS00455">
    <property type="entry name" value="AMP_BINDING"/>
    <property type="match status" value="1"/>
</dbReference>
<gene>
    <name evidence="7" type="ORF">GCM10023321_73540</name>
</gene>
<keyword evidence="3" id="KW-0276">Fatty acid metabolism</keyword>
<accession>A0ABP9RA34</accession>